<dbReference type="NCBIfam" id="TIGR00254">
    <property type="entry name" value="GGDEF"/>
    <property type="match status" value="1"/>
</dbReference>
<dbReference type="Pfam" id="PF00990">
    <property type="entry name" value="GGDEF"/>
    <property type="match status" value="1"/>
</dbReference>
<protein>
    <submittedName>
        <fullName evidence="3">Diguanylate cyclase/phosphodiesterase</fullName>
    </submittedName>
</protein>
<dbReference type="InterPro" id="IPR029016">
    <property type="entry name" value="GAF-like_dom_sf"/>
</dbReference>
<dbReference type="InterPro" id="IPR000160">
    <property type="entry name" value="GGDEF_dom"/>
</dbReference>
<dbReference type="InterPro" id="IPR050706">
    <property type="entry name" value="Cyclic-di-GMP_PDE-like"/>
</dbReference>
<dbReference type="SUPFAM" id="SSF55781">
    <property type="entry name" value="GAF domain-like"/>
    <property type="match status" value="1"/>
</dbReference>
<dbReference type="InterPro" id="IPR029787">
    <property type="entry name" value="Nucleotide_cyclase"/>
</dbReference>
<dbReference type="GO" id="GO:0071111">
    <property type="term" value="F:cyclic-guanylate-specific phosphodiesterase activity"/>
    <property type="evidence" value="ECO:0007669"/>
    <property type="project" value="InterPro"/>
</dbReference>
<accession>E0UTV4</accession>
<dbReference type="STRING" id="563040.Saut_1351"/>
<dbReference type="Gene3D" id="3.30.70.270">
    <property type="match status" value="1"/>
</dbReference>
<dbReference type="AlphaFoldDB" id="E0UTV4"/>
<dbReference type="InterPro" id="IPR001633">
    <property type="entry name" value="EAL_dom"/>
</dbReference>
<keyword evidence="4" id="KW-1185">Reference proteome</keyword>
<dbReference type="RefSeq" id="WP_013327151.1">
    <property type="nucleotide sequence ID" value="NC_014506.1"/>
</dbReference>
<dbReference type="Pfam" id="PF00563">
    <property type="entry name" value="EAL"/>
    <property type="match status" value="1"/>
</dbReference>
<evidence type="ECO:0000313" key="3">
    <source>
        <dbReference type="EMBL" id="ADN09398.1"/>
    </source>
</evidence>
<organism evidence="3 4">
    <name type="scientific">Sulfurimonas autotrophica (strain ATCC BAA-671 / DSM 16294 / JCM 11897 / OK10)</name>
    <dbReference type="NCBI Taxonomy" id="563040"/>
    <lineage>
        <taxon>Bacteria</taxon>
        <taxon>Pseudomonadati</taxon>
        <taxon>Campylobacterota</taxon>
        <taxon>Epsilonproteobacteria</taxon>
        <taxon>Campylobacterales</taxon>
        <taxon>Sulfurimonadaceae</taxon>
        <taxon>Sulfurimonas</taxon>
    </lineage>
</organism>
<gene>
    <name evidence="3" type="ordered locus">Saut_1351</name>
</gene>
<dbReference type="CDD" id="cd01948">
    <property type="entry name" value="EAL"/>
    <property type="match status" value="1"/>
</dbReference>
<dbReference type="SUPFAM" id="SSF55073">
    <property type="entry name" value="Nucleotide cyclase"/>
    <property type="match status" value="1"/>
</dbReference>
<dbReference type="Gene3D" id="3.20.20.450">
    <property type="entry name" value="EAL domain"/>
    <property type="match status" value="1"/>
</dbReference>
<dbReference type="SMART" id="SM00052">
    <property type="entry name" value="EAL"/>
    <property type="match status" value="1"/>
</dbReference>
<dbReference type="Pfam" id="PF01590">
    <property type="entry name" value="GAF"/>
    <property type="match status" value="1"/>
</dbReference>
<dbReference type="eggNOG" id="COG2203">
    <property type="taxonomic scope" value="Bacteria"/>
</dbReference>
<evidence type="ECO:0000259" key="2">
    <source>
        <dbReference type="PROSITE" id="PS50887"/>
    </source>
</evidence>
<dbReference type="eggNOG" id="COG5001">
    <property type="taxonomic scope" value="Bacteria"/>
</dbReference>
<proteinExistence type="predicted"/>
<sequence>MGQKLVCENLNEAQLSQLNITPKEYENILNIQSAILQKLALYHNYDDILQHLCLLTEQLLPNSVASIMLVNKKTGLMSVLSAPSIPESGWKALENLKPGPGGGSCGNAVFRNKPQYVLNTFKDERWVDLRKVAFDFNLCSCWSMPIVDENNKAIGSFALSSFEHRLPAPFHKKLLETAASIVNIVLKNKEIENKLQRMLYYDSLTGLHNKTYLDEILSKNKEQILLLLDINNFSYINNTYGFEIGDKLLIQVANILNKELKYQKICKLEADQFAIVLGPDTDIKKDVEKIKEYFYAHELLIDSIALNISFTYGAATGNENLFKHAIISLKHAKGRGRSSLYIFNNEEEDICFAKRKQFIEANNILYNALASDKIIPFFQGIRDNRSGTITKVEALARIKKDEEILSPYLFLEPAHSSGLIPEITKIMIDKTFKIMADNDYTFSINITEDDLIRHYILEYLNKKSAQYNILLARVTLEILEGISASGKKNHIKQLSSLKEKGYSIAIDDFGVEYSNFERILNLDIDFLKIDAKYIKDIDTNPKSYEITKAIVFFAKNANIPCVAEFVHNESVQKVVEDLGIEYSQGYYFSEPSPLPLSS</sequence>
<dbReference type="InterPro" id="IPR043128">
    <property type="entry name" value="Rev_trsase/Diguanyl_cyclase"/>
</dbReference>
<dbReference type="InterPro" id="IPR003018">
    <property type="entry name" value="GAF"/>
</dbReference>
<evidence type="ECO:0000259" key="1">
    <source>
        <dbReference type="PROSITE" id="PS50883"/>
    </source>
</evidence>
<dbReference type="PROSITE" id="PS50883">
    <property type="entry name" value="EAL"/>
    <property type="match status" value="1"/>
</dbReference>
<dbReference type="PANTHER" id="PTHR33121:SF71">
    <property type="entry name" value="OXYGEN SENSOR PROTEIN DOSP"/>
    <property type="match status" value="1"/>
</dbReference>
<dbReference type="CDD" id="cd01949">
    <property type="entry name" value="GGDEF"/>
    <property type="match status" value="1"/>
</dbReference>
<dbReference type="HOGENOM" id="CLU_000445_70_34_7"/>
<reference evidence="4" key="1">
    <citation type="journal article" date="2010" name="Stand. Genomic Sci.">
        <title>Complete genome sequence of Sulfurimonas autotrophica type strain (OK10).</title>
        <authorList>
            <person name="Sikorski J."/>
            <person name="Munk C."/>
            <person name="Lapidus A."/>
            <person name="Djao O."/>
            <person name="Lucas S."/>
            <person name="Glavina Del Rio T."/>
            <person name="Nolan M."/>
            <person name="Tice H."/>
            <person name="Han C."/>
            <person name="Cheng J."/>
            <person name="Tapia R."/>
            <person name="Goodwin L."/>
            <person name="Pitluck S."/>
            <person name="Liolios K."/>
            <person name="Ivanova N."/>
            <person name="Mavromatis K."/>
            <person name="Mikhailova N."/>
            <person name="Pati A."/>
            <person name="Sims D."/>
            <person name="Meincke L."/>
            <person name="Brettin T."/>
            <person name="Detter J."/>
            <person name="Chen A."/>
            <person name="Palaniappan K."/>
            <person name="Land M."/>
            <person name="Hauser L."/>
            <person name="Chang Y."/>
            <person name="Jeffries C."/>
            <person name="Rohde M."/>
            <person name="Lang E."/>
            <person name="Spring S."/>
            <person name="Goker M."/>
            <person name="Woyke T."/>
            <person name="Bristow J."/>
            <person name="Eisen J."/>
            <person name="Markowitz V."/>
            <person name="Hugenholtz P."/>
            <person name="Kyrpides N."/>
            <person name="Klenk H."/>
        </authorList>
    </citation>
    <scope>NUCLEOTIDE SEQUENCE [LARGE SCALE GENOMIC DNA]</scope>
    <source>
        <strain evidence="4">ATCC BAA-671 / DSM 16294 / JCM 11897 / OK10</strain>
    </source>
</reference>
<dbReference type="InterPro" id="IPR035919">
    <property type="entry name" value="EAL_sf"/>
</dbReference>
<dbReference type="OrthoDB" id="9790732at2"/>
<dbReference type="SUPFAM" id="SSF141868">
    <property type="entry name" value="EAL domain-like"/>
    <property type="match status" value="1"/>
</dbReference>
<name>E0UTV4_SULAO</name>
<feature type="domain" description="GGDEF" evidence="2">
    <location>
        <begin position="221"/>
        <end position="345"/>
    </location>
</feature>
<dbReference type="Gene3D" id="3.30.450.40">
    <property type="match status" value="1"/>
</dbReference>
<dbReference type="PROSITE" id="PS50887">
    <property type="entry name" value="GGDEF"/>
    <property type="match status" value="1"/>
</dbReference>
<dbReference type="PANTHER" id="PTHR33121">
    <property type="entry name" value="CYCLIC DI-GMP PHOSPHODIESTERASE PDEF"/>
    <property type="match status" value="1"/>
</dbReference>
<dbReference type="EMBL" id="CP002205">
    <property type="protein sequence ID" value="ADN09398.1"/>
    <property type="molecule type" value="Genomic_DNA"/>
</dbReference>
<dbReference type="Proteomes" id="UP000007803">
    <property type="component" value="Chromosome"/>
</dbReference>
<dbReference type="SMART" id="SM00267">
    <property type="entry name" value="GGDEF"/>
    <property type="match status" value="1"/>
</dbReference>
<evidence type="ECO:0000313" key="4">
    <source>
        <dbReference type="Proteomes" id="UP000007803"/>
    </source>
</evidence>
<dbReference type="KEGG" id="sua:Saut_1351"/>
<feature type="domain" description="EAL" evidence="1">
    <location>
        <begin position="358"/>
        <end position="598"/>
    </location>
</feature>